<sequence>MDEIQYAFIDEFGDYDFDFDKHDVSTHFIIVSILVKESNKEMVEQEIDKIRQKYFQAGEMKSSEIENNHNLRLQIVKELKDLPFTVYAYVIDKRKIREDSGITFKKTFINYLNRLAYDDLNKTFEQLDLVASEQGAKEFTQEFKNYVKKTSIPDLFNYSTFGFNHSQSTMLLQLADLIAGSIAQGYDKTQFSEQYRSFYQLIKPKIIGIHQWPYDYKNFLYEYKSENPDCLYDEVIIRKSVNLAYRYIDKNRKSEEDDEKIRIDFLKFLLFNLKENPNEYVYTQEILENLNAIRSIKINQHYFRSNIVSKLRDNGLLIASSNKGYKLPVSLTDLYDFVNLSSLTIHPMIQRISKCRKQILLATNNEIDILDQKEYDYLKRVIEMEKLGVK</sequence>
<dbReference type="EMBL" id="JAMQCR010000001">
    <property type="protein sequence ID" value="MCM2532976.1"/>
    <property type="molecule type" value="Genomic_DNA"/>
</dbReference>
<proteinExistence type="predicted"/>
<dbReference type="InterPro" id="IPR024524">
    <property type="entry name" value="DUF3800"/>
</dbReference>
<name>A0ABT0W9G9_9BACI</name>
<dbReference type="Proteomes" id="UP001523262">
    <property type="component" value="Unassembled WGS sequence"/>
</dbReference>
<accession>A0ABT0W9G9</accession>
<reference evidence="1 2" key="1">
    <citation type="submission" date="2022-06" db="EMBL/GenBank/DDBJ databases">
        <authorList>
            <person name="Jeon C.O."/>
        </authorList>
    </citation>
    <scope>NUCLEOTIDE SEQUENCE [LARGE SCALE GENOMIC DNA]</scope>
    <source>
        <strain evidence="1 2">KCTC 13943</strain>
    </source>
</reference>
<evidence type="ECO:0000313" key="1">
    <source>
        <dbReference type="EMBL" id="MCM2532976.1"/>
    </source>
</evidence>
<gene>
    <name evidence="1" type="ORF">NDK43_11980</name>
</gene>
<evidence type="ECO:0000313" key="2">
    <source>
        <dbReference type="Proteomes" id="UP001523262"/>
    </source>
</evidence>
<dbReference type="Pfam" id="PF12686">
    <property type="entry name" value="DUF3800"/>
    <property type="match status" value="1"/>
</dbReference>
<comment type="caution">
    <text evidence="1">The sequence shown here is derived from an EMBL/GenBank/DDBJ whole genome shotgun (WGS) entry which is preliminary data.</text>
</comment>
<keyword evidence="2" id="KW-1185">Reference proteome</keyword>
<protein>
    <submittedName>
        <fullName evidence="1">DUF3800 domain-containing protein</fullName>
    </submittedName>
</protein>
<organism evidence="1 2">
    <name type="scientific">Neobacillus pocheonensis</name>
    <dbReference type="NCBI Taxonomy" id="363869"/>
    <lineage>
        <taxon>Bacteria</taxon>
        <taxon>Bacillati</taxon>
        <taxon>Bacillota</taxon>
        <taxon>Bacilli</taxon>
        <taxon>Bacillales</taxon>
        <taxon>Bacillaceae</taxon>
        <taxon>Neobacillus</taxon>
    </lineage>
</organism>